<dbReference type="Pfam" id="PF18701">
    <property type="entry name" value="DUF5641"/>
    <property type="match status" value="1"/>
</dbReference>
<keyword evidence="3" id="KW-1185">Reference proteome</keyword>
<reference evidence="4" key="1">
    <citation type="submission" date="2025-08" db="UniProtKB">
        <authorList>
            <consortium name="RefSeq"/>
        </authorList>
    </citation>
    <scope>IDENTIFICATION</scope>
    <source>
        <tissue evidence="4">Whole larval tissue</tissue>
    </source>
</reference>
<evidence type="ECO:0000256" key="1">
    <source>
        <dbReference type="SAM" id="MobiDB-lite"/>
    </source>
</evidence>
<evidence type="ECO:0000259" key="2">
    <source>
        <dbReference type="PROSITE" id="PS50994"/>
    </source>
</evidence>
<dbReference type="GO" id="GO:0003676">
    <property type="term" value="F:nucleic acid binding"/>
    <property type="evidence" value="ECO:0007669"/>
    <property type="project" value="InterPro"/>
</dbReference>
<dbReference type="InterPro" id="IPR041588">
    <property type="entry name" value="Integrase_H2C2"/>
</dbReference>
<dbReference type="Gene3D" id="3.30.70.270">
    <property type="match status" value="1"/>
</dbReference>
<feature type="region of interest" description="Disordered" evidence="1">
    <location>
        <begin position="14"/>
        <end position="65"/>
    </location>
</feature>
<evidence type="ECO:0000313" key="3">
    <source>
        <dbReference type="Proteomes" id="UP000829999"/>
    </source>
</evidence>
<feature type="compositionally biased region" description="Low complexity" evidence="1">
    <location>
        <begin position="368"/>
        <end position="379"/>
    </location>
</feature>
<dbReference type="Pfam" id="PF12259">
    <property type="entry name" value="Baculo_F"/>
    <property type="match status" value="1"/>
</dbReference>
<dbReference type="InterPro" id="IPR001584">
    <property type="entry name" value="Integrase_cat-core"/>
</dbReference>
<proteinExistence type="predicted"/>
<dbReference type="InterPro" id="IPR005312">
    <property type="entry name" value="DUF1759"/>
</dbReference>
<evidence type="ECO:0000313" key="4">
    <source>
        <dbReference type="RefSeq" id="XP_050556576.1"/>
    </source>
</evidence>
<dbReference type="Gene3D" id="3.30.420.10">
    <property type="entry name" value="Ribonuclease H-like superfamily/Ribonuclease H"/>
    <property type="match status" value="1"/>
</dbReference>
<feature type="region of interest" description="Disordered" evidence="1">
    <location>
        <begin position="1788"/>
        <end position="1813"/>
    </location>
</feature>
<protein>
    <submittedName>
        <fullName evidence="4">Uncharacterized protein LOC126911779</fullName>
    </submittedName>
</protein>
<name>A0A9R0E1C6_SPOFR</name>
<feature type="domain" description="Integrase catalytic" evidence="2">
    <location>
        <begin position="1487"/>
        <end position="1680"/>
    </location>
</feature>
<organism evidence="3 4">
    <name type="scientific">Spodoptera frugiperda</name>
    <name type="common">Fall armyworm</name>
    <dbReference type="NCBI Taxonomy" id="7108"/>
    <lineage>
        <taxon>Eukaryota</taxon>
        <taxon>Metazoa</taxon>
        <taxon>Ecdysozoa</taxon>
        <taxon>Arthropoda</taxon>
        <taxon>Hexapoda</taxon>
        <taxon>Insecta</taxon>
        <taxon>Pterygota</taxon>
        <taxon>Neoptera</taxon>
        <taxon>Endopterygota</taxon>
        <taxon>Lepidoptera</taxon>
        <taxon>Glossata</taxon>
        <taxon>Ditrysia</taxon>
        <taxon>Noctuoidea</taxon>
        <taxon>Noctuidae</taxon>
        <taxon>Amphipyrinae</taxon>
        <taxon>Spodoptera</taxon>
    </lineage>
</organism>
<dbReference type="GO" id="GO:0015074">
    <property type="term" value="P:DNA integration"/>
    <property type="evidence" value="ECO:0007669"/>
    <property type="project" value="InterPro"/>
</dbReference>
<dbReference type="GO" id="GO:0042575">
    <property type="term" value="C:DNA polymerase complex"/>
    <property type="evidence" value="ECO:0007669"/>
    <property type="project" value="UniProtKB-ARBA"/>
</dbReference>
<feature type="compositionally biased region" description="Basic and acidic residues" evidence="1">
    <location>
        <begin position="1793"/>
        <end position="1802"/>
    </location>
</feature>
<dbReference type="Pfam" id="PF05380">
    <property type="entry name" value="Peptidase_A17"/>
    <property type="match status" value="1"/>
</dbReference>
<feature type="compositionally biased region" description="Basic and acidic residues" evidence="1">
    <location>
        <begin position="40"/>
        <end position="52"/>
    </location>
</feature>
<dbReference type="Pfam" id="PF17921">
    <property type="entry name" value="Integrase_H2C2"/>
    <property type="match status" value="1"/>
</dbReference>
<dbReference type="GO" id="GO:0071897">
    <property type="term" value="P:DNA biosynthetic process"/>
    <property type="evidence" value="ECO:0007669"/>
    <property type="project" value="UniProtKB-ARBA"/>
</dbReference>
<sequence>MYDKARILYNEAQDIIQNYKPPTSAEKGSKSPSTSSIRTTDTRNQEAADERQQTNMLSVDSDKPNIKPIGTPSTSLFKKIVSRGNASKLEEMLRKQKSNFKALSRAIRNVDMESLSGKWEFEDVLKTIQVKWSTIESLHWEIDCEMYSEDEEYEQEYSNHEQLYINIKKLVNSKMYSVSYRESFTPKIDIPTFSGNYQKWISFKDLFQEAVHNNKSIPNAQKMQLLKTKLKGEAERIIQHLNISSENYKVCWDILNHRYNNDRLIFTSHMNILLSIPTMQNQVDTQIKNMFDTINECMNSLKNLGIDVVAIGPMVVHLLTQKLDTQSLSEYTQSLDNPRALPVLTDFLKFLENKYTALESTRRKHYSSKSSSASSPSNNKDSEHQVNKKNQSKSNNFNKIDSNKPFLRSSTLKSCATRTQYCPLCKDDSHGLFYCKPFLELGSTEKRNTVQRFNLCENCLVDHKNKSCRSESKCRVCQGPHNTVLHDALQINAVSSKIDKSPSMSCEDNTHSNATHVSKEPVVEILLATALVRVQGINGEYHTMRALIDQGSQASLITENAAQILKLPRRACKGVIVGVSANQTNCKGVLSLVASSLYSNYTFQTEVVIMKKLINNLPNHSFSKPSWEYLQNIQLADTDFNVCRPIDLLLGAEVYAEIIMPGIIKENSSLPIAQQTQLGWILSGNVKSYQCNVIMNNIEDIQRFWSIEDVTDLNTDMSSEDHQCLQQYHSETVRREDGRYVVRLPLKPDINEKLGESKQRAVAQFYQLERKFARNKNISEDYKTFITEYIKLGHMRKCTQKRLPDCILPHLCVLRPDSTTTSLRVVFNASAKTSTGYSLNDLMYSGPNLQQDLFTLILKWRQYKYAFTADIEKMFRQILCNEKDLQYQKIVWRDSPSQVLREYELSTVTYGTKAAPFLAMMTLKRLAEDERSRYPTASAVLEQCFYMDDLLTGNHSIEEAKQLKADLINLLKSGGFNLRKWSSNNMDIQEAITNKEQAFEFKHQESTKTLGLRWHPQSDQFKFQMKIDTSSLTPSTKRSLLSDISKIFDPLGWLSPVSTKLKLLFQKVWSLNLQWDEAVPTNINEEWLKIKKELPHIEHINVPRWLQTPKNAIIELHRFCDSSEKAYACVIYGRIINLEEVEWQSPVVIVAGKSKLVPVNKSVSLPRLELCAAQLLSKLMKVVQNCLSNHTIRIYGWCDSTAVLGWLHGEPNRWKPFVANRVAQITEIIPTNSGRYVKSAENPADCASRGLLANQLQHHPLWWHGPTWLSTFKVDKNQNLPTYVTYEEIKKSIKSNVIQQNEDIVLKLLNKFSNFERAARVLAWTLRAISRSQHKPKYLTVSEIKIAKYRLIKRVQLTVFKEEIFSLRDQKQIDAKSKLLKLNPFLDQDGLLRVGGRLNNAKMSQNMKHPLIIPNNTHLSDLLIKQGHQMTLHGGARVTQAWLRHQYWILGGNRAIKKCLRNCVKCRKHDPIKHEQLMGDLPLARSNPTRPFFHTGVDFTGFVDVKASKGRGIKTTKGYIAVFVCMATKAVHIELVSDLTSSSFLAALRRMAARRGTPGHVYSDNGTNFVGASRILNEEFVNIQNTLDDSFFEAIASMEINWHFNAPSWPSAGGLWEAAVKSLKYHLKRVIGSQKLTFEEYSTLLAQIEACLNSRPLCALSEDPEDLDCLTPSHFLASGPTLTIIETERDLRTRWQLTQKIFDDLWKRWRAEYLCQLSARSKWRKPHQNLKINDIVIIHDVNLPPGKWPMGRVIELHPGKDGYVRVVTLRTKNGTLKRPITKLSVLPINDNNQSHDAEKENQEGQTNNNKYSKPASSKLCNFIITTLILLMFICSGTCEHKISKVADNKNIFFDKVTNMKWERDEWKLIVYCDMAPYWQGMNLLNKFITHLDNICLRDQIPQCNVVRLQLTHGYNELEHYNNVLLGQQGQVRRRRGLINGIGYVAHSLFGVLDETFAEQYQKDIALIRSDQKHLSNLWRNQTSIVEAELNVIKRIENTLDKQHKILNQHITNYYSDMNKLKEEIRHTDNKAKFTLSTFIANNIMTNLKEIQETLVDTVANIYYEKFNFHLLTPAQLKNELNVITGQISKDLALPINNIQADLAKIYHLLKVKARVTREFLIFEVRIPLVSREDYELYNLIPIPQQANTSMVIIVPVANSGLEPTDFSVFLPIWALFYRNTEI</sequence>
<dbReference type="InterPro" id="IPR043502">
    <property type="entry name" value="DNA/RNA_pol_sf"/>
</dbReference>
<dbReference type="PROSITE" id="PS50994">
    <property type="entry name" value="INTEGRASE"/>
    <property type="match status" value="1"/>
</dbReference>
<dbReference type="InterPro" id="IPR036397">
    <property type="entry name" value="RNaseH_sf"/>
</dbReference>
<feature type="region of interest" description="Disordered" evidence="1">
    <location>
        <begin position="362"/>
        <end position="402"/>
    </location>
</feature>
<dbReference type="InterPro" id="IPR043128">
    <property type="entry name" value="Rev_trsase/Diguanyl_cyclase"/>
</dbReference>
<feature type="compositionally biased region" description="Polar residues" evidence="1">
    <location>
        <begin position="30"/>
        <end position="39"/>
    </location>
</feature>
<dbReference type="PANTHER" id="PTHR47331">
    <property type="entry name" value="PHD-TYPE DOMAIN-CONTAINING PROTEIN"/>
    <property type="match status" value="1"/>
</dbReference>
<dbReference type="PANTHER" id="PTHR47331:SF5">
    <property type="entry name" value="RIBONUCLEASE H"/>
    <property type="match status" value="1"/>
</dbReference>
<dbReference type="Gene3D" id="3.10.10.10">
    <property type="entry name" value="HIV Type 1 Reverse Transcriptase, subunit A, domain 1"/>
    <property type="match status" value="1"/>
</dbReference>
<dbReference type="GeneID" id="126911779"/>
<accession>A0A9R0E1C6</accession>
<dbReference type="Pfam" id="PF03564">
    <property type="entry name" value="DUF1759"/>
    <property type="match status" value="1"/>
</dbReference>
<feature type="compositionally biased region" description="Low complexity" evidence="1">
    <location>
        <begin position="388"/>
        <end position="399"/>
    </location>
</feature>
<gene>
    <name evidence="4" type="primary">LOC126911779</name>
</gene>
<feature type="compositionally biased region" description="Polar residues" evidence="1">
    <location>
        <begin position="1803"/>
        <end position="1813"/>
    </location>
</feature>
<dbReference type="Proteomes" id="UP000829999">
    <property type="component" value="Chromosome 19"/>
</dbReference>
<dbReference type="InterPro" id="IPR008042">
    <property type="entry name" value="Retrotrans_Pao"/>
</dbReference>
<dbReference type="SUPFAM" id="SSF53098">
    <property type="entry name" value="Ribonuclease H-like"/>
    <property type="match status" value="1"/>
</dbReference>
<dbReference type="InterPro" id="IPR040676">
    <property type="entry name" value="DUF5641"/>
</dbReference>
<dbReference type="InterPro" id="IPR022048">
    <property type="entry name" value="Envelope_fusion-like"/>
</dbReference>
<dbReference type="OrthoDB" id="8065733at2759"/>
<dbReference type="InterPro" id="IPR012337">
    <property type="entry name" value="RNaseH-like_sf"/>
</dbReference>
<dbReference type="RefSeq" id="XP_050556576.1">
    <property type="nucleotide sequence ID" value="XM_050700619.1"/>
</dbReference>
<dbReference type="SUPFAM" id="SSF56672">
    <property type="entry name" value="DNA/RNA polymerases"/>
    <property type="match status" value="1"/>
</dbReference>